<keyword evidence="1" id="KW-1133">Transmembrane helix</keyword>
<dbReference type="InterPro" id="IPR052976">
    <property type="entry name" value="Scoloptoxin-like"/>
</dbReference>
<name>A0A6H5GDB9_9HEMI</name>
<evidence type="ECO:0000256" key="1">
    <source>
        <dbReference type="SAM" id="Phobius"/>
    </source>
</evidence>
<sequence>MILMLHTYVMESKNLIYPSIDIFIFSFIISKNNAPRKTPKTETTFPKKFPCYLITFFVSAAVGWLGTTMVRAQGAGPRRPPNYSQQNMPVTTFSCRDKILGGYYSDPETDCQMFHVCVKVPGQGVREILPIY</sequence>
<dbReference type="PANTHER" id="PTHR22933">
    <property type="entry name" value="FI18007P1-RELATED"/>
    <property type="match status" value="1"/>
</dbReference>
<feature type="transmembrane region" description="Helical" evidence="1">
    <location>
        <begin position="51"/>
        <end position="70"/>
    </location>
</feature>
<organism evidence="2 3">
    <name type="scientific">Nesidiocoris tenuis</name>
    <dbReference type="NCBI Taxonomy" id="355587"/>
    <lineage>
        <taxon>Eukaryota</taxon>
        <taxon>Metazoa</taxon>
        <taxon>Ecdysozoa</taxon>
        <taxon>Arthropoda</taxon>
        <taxon>Hexapoda</taxon>
        <taxon>Insecta</taxon>
        <taxon>Pterygota</taxon>
        <taxon>Neoptera</taxon>
        <taxon>Paraneoptera</taxon>
        <taxon>Hemiptera</taxon>
        <taxon>Heteroptera</taxon>
        <taxon>Panheteroptera</taxon>
        <taxon>Cimicomorpha</taxon>
        <taxon>Miridae</taxon>
        <taxon>Dicyphina</taxon>
        <taxon>Nesidiocoris</taxon>
    </lineage>
</organism>
<accession>A0A6H5GDB9</accession>
<keyword evidence="1" id="KW-0812">Transmembrane</keyword>
<protein>
    <recommendedName>
        <fullName evidence="4">Chitin-binding type-2 domain-containing protein</fullName>
    </recommendedName>
</protein>
<evidence type="ECO:0008006" key="4">
    <source>
        <dbReference type="Google" id="ProtNLM"/>
    </source>
</evidence>
<dbReference type="OrthoDB" id="6434376at2759"/>
<dbReference type="PANTHER" id="PTHR22933:SF47">
    <property type="entry name" value="CPAP1-I"/>
    <property type="match status" value="1"/>
</dbReference>
<gene>
    <name evidence="2" type="ORF">NTEN_LOCUS6667</name>
</gene>
<feature type="transmembrane region" description="Helical" evidence="1">
    <location>
        <begin position="15"/>
        <end position="30"/>
    </location>
</feature>
<proteinExistence type="predicted"/>
<dbReference type="EMBL" id="CADCXU010010157">
    <property type="protein sequence ID" value="CAB0000880.1"/>
    <property type="molecule type" value="Genomic_DNA"/>
</dbReference>
<reference evidence="2 3" key="1">
    <citation type="submission" date="2020-02" db="EMBL/GenBank/DDBJ databases">
        <authorList>
            <person name="Ferguson B K."/>
        </authorList>
    </citation>
    <scope>NUCLEOTIDE SEQUENCE [LARGE SCALE GENOMIC DNA]</scope>
</reference>
<keyword evidence="3" id="KW-1185">Reference proteome</keyword>
<evidence type="ECO:0000313" key="3">
    <source>
        <dbReference type="Proteomes" id="UP000479000"/>
    </source>
</evidence>
<dbReference type="AlphaFoldDB" id="A0A6H5GDB9"/>
<evidence type="ECO:0000313" key="2">
    <source>
        <dbReference type="EMBL" id="CAB0000880.1"/>
    </source>
</evidence>
<keyword evidence="1" id="KW-0472">Membrane</keyword>
<dbReference type="Proteomes" id="UP000479000">
    <property type="component" value="Unassembled WGS sequence"/>
</dbReference>